<evidence type="ECO:0000256" key="1">
    <source>
        <dbReference type="ARBA" id="ARBA00005254"/>
    </source>
</evidence>
<dbReference type="InterPro" id="IPR014748">
    <property type="entry name" value="Enoyl-CoA_hydra_C"/>
</dbReference>
<comment type="similarity">
    <text evidence="1 3">Belongs to the enoyl-CoA hydratase/isomerase family.</text>
</comment>
<dbReference type="PANTHER" id="PTHR11941:SF54">
    <property type="entry name" value="ENOYL-COA HYDRATASE, MITOCHONDRIAL"/>
    <property type="match status" value="1"/>
</dbReference>
<dbReference type="Gene3D" id="3.90.226.10">
    <property type="entry name" value="2-enoyl-CoA Hydratase, Chain A, domain 1"/>
    <property type="match status" value="1"/>
</dbReference>
<organism evidence="4">
    <name type="scientific">Paracoccus methylutens</name>
    <dbReference type="NCBI Taxonomy" id="135742"/>
    <lineage>
        <taxon>Bacteria</taxon>
        <taxon>Pseudomonadati</taxon>
        <taxon>Pseudomonadota</taxon>
        <taxon>Alphaproteobacteria</taxon>
        <taxon>Rhodobacterales</taxon>
        <taxon>Paracoccaceae</taxon>
        <taxon>Paracoccus</taxon>
    </lineage>
</organism>
<proteinExistence type="inferred from homology"/>
<dbReference type="InterPro" id="IPR001753">
    <property type="entry name" value="Enoyl-CoA_hydra/iso"/>
</dbReference>
<dbReference type="GO" id="GO:0006635">
    <property type="term" value="P:fatty acid beta-oxidation"/>
    <property type="evidence" value="ECO:0007669"/>
    <property type="project" value="TreeGrafter"/>
</dbReference>
<name>A7UBQ6_9RHOB</name>
<dbReference type="SUPFAM" id="SSF52096">
    <property type="entry name" value="ClpP/crotonase"/>
    <property type="match status" value="1"/>
</dbReference>
<dbReference type="Gene3D" id="1.10.12.10">
    <property type="entry name" value="Lyase 2-enoyl-coa Hydratase, Chain A, domain 2"/>
    <property type="match status" value="1"/>
</dbReference>
<evidence type="ECO:0000256" key="3">
    <source>
        <dbReference type="RuleBase" id="RU003707"/>
    </source>
</evidence>
<keyword evidence="2" id="KW-0456">Lyase</keyword>
<sequence length="264" mass="28058">MSDAEPHVRLAVDGKIARITLSNPARRNAITKAMWQQLTDIALEVAADGAVRVVIIRGEAEVAFASGADISEFGASRRSADQADAYHAAIQGTLDAIASIRAPVVAQIHGFCVGAGTAIALACDLRYMDENGRFGIPAAKLGIGYKPEWIKQLTEVVGQATAAEMMMSARLFDARKAERCGFVNEVVPVAELGAFVDAQAAILAQNAPLSIAATKVCLREIAAFDGAREWERAHEAANVCAESRDYQNALAAFANKRTPEFAGE</sequence>
<accession>A7UBQ6</accession>
<dbReference type="InterPro" id="IPR029045">
    <property type="entry name" value="ClpP/crotonase-like_dom_sf"/>
</dbReference>
<evidence type="ECO:0000313" key="4">
    <source>
        <dbReference type="EMBL" id="ABS87620.1"/>
    </source>
</evidence>
<dbReference type="InterPro" id="IPR018376">
    <property type="entry name" value="Enoyl-CoA_hyd/isom_CS"/>
</dbReference>
<dbReference type="PROSITE" id="PS00166">
    <property type="entry name" value="ENOYL_COA_HYDRATASE"/>
    <property type="match status" value="1"/>
</dbReference>
<keyword evidence="4" id="KW-0614">Plasmid</keyword>
<reference evidence="4" key="1">
    <citation type="journal article" date="2008" name="J. Bacteriol.">
        <title>Transposable modules generated by a single copy of insertion sequence ISPme1 and their influence on structure and evolution of natural plasmids of Paracoccus methylutens DM12.</title>
        <authorList>
            <person name="Bartosik D."/>
            <person name="Putyrski M."/>
            <person name="Dziewit L."/>
            <person name="Malewska E."/>
            <person name="Szymanik M."/>
            <person name="Jagiello E."/>
            <person name="Lukasik J."/>
            <person name="Baj J."/>
        </authorList>
    </citation>
    <scope>NUCLEOTIDE SEQUENCE</scope>
    <source>
        <strain evidence="4">DM12</strain>
        <plasmid evidence="4">pMTH1</plasmid>
    </source>
</reference>
<geneLocation type="plasmid" evidence="4">
    <name>pMTH1</name>
</geneLocation>
<dbReference type="EMBL" id="EU043115">
    <property type="protein sequence ID" value="ABS87620.1"/>
    <property type="molecule type" value="Genomic_DNA"/>
</dbReference>
<dbReference type="AlphaFoldDB" id="A7UBQ6"/>
<dbReference type="GO" id="GO:0016829">
    <property type="term" value="F:lyase activity"/>
    <property type="evidence" value="ECO:0007669"/>
    <property type="project" value="UniProtKB-KW"/>
</dbReference>
<evidence type="ECO:0000256" key="2">
    <source>
        <dbReference type="ARBA" id="ARBA00023239"/>
    </source>
</evidence>
<dbReference type="RefSeq" id="WP_011997543.1">
    <property type="nucleotide sequence ID" value="NC_009753.1"/>
</dbReference>
<dbReference type="Pfam" id="PF00378">
    <property type="entry name" value="ECH_1"/>
    <property type="match status" value="1"/>
</dbReference>
<dbReference type="PANTHER" id="PTHR11941">
    <property type="entry name" value="ENOYL-COA HYDRATASE-RELATED"/>
    <property type="match status" value="1"/>
</dbReference>
<protein>
    <submittedName>
        <fullName evidence="4">Putative enoyl-CoA hydratase</fullName>
    </submittedName>
</protein>
<dbReference type="CDD" id="cd06558">
    <property type="entry name" value="crotonase-like"/>
    <property type="match status" value="1"/>
</dbReference>